<dbReference type="EMBL" id="CP098740">
    <property type="protein sequence ID" value="UZK54082.1"/>
    <property type="molecule type" value="Genomic_DNA"/>
</dbReference>
<dbReference type="RefSeq" id="WP_265540514.1">
    <property type="nucleotide sequence ID" value="NZ_CP098740.1"/>
</dbReference>
<organism evidence="1 2">
    <name type="scientific">Streptomyces drozdowiczii</name>
    <dbReference type="NCBI Taxonomy" id="202862"/>
    <lineage>
        <taxon>Bacteria</taxon>
        <taxon>Bacillati</taxon>
        <taxon>Actinomycetota</taxon>
        <taxon>Actinomycetes</taxon>
        <taxon>Kitasatosporales</taxon>
        <taxon>Streptomycetaceae</taxon>
        <taxon>Streptomyces</taxon>
    </lineage>
</organism>
<keyword evidence="2" id="KW-1185">Reference proteome</keyword>
<dbReference type="Proteomes" id="UP001164963">
    <property type="component" value="Chromosome"/>
</dbReference>
<reference evidence="1" key="1">
    <citation type="journal article" date="2022" name="Front. Microbiol.">
        <title>Mirubactin C rescues the lethal effect of cell wall biosynthesis mutations in Bacillus subtilis.</title>
        <authorList>
            <person name="Kepplinger B."/>
            <person name="Wen X."/>
            <person name="Tyler A.R."/>
            <person name="Kim B.Y."/>
            <person name="Brown J."/>
            <person name="Banks P."/>
            <person name="Dashti Y."/>
            <person name="Mackenzie E.S."/>
            <person name="Wills C."/>
            <person name="Kawai Y."/>
            <person name="Waldron K.J."/>
            <person name="Allenby N.E.E."/>
            <person name="Wu L.J."/>
            <person name="Hall M.J."/>
            <person name="Errington J."/>
        </authorList>
    </citation>
    <scope>NUCLEOTIDE SEQUENCE</scope>
    <source>
        <strain evidence="1">MDA8-470</strain>
    </source>
</reference>
<gene>
    <name evidence="1" type="ORF">NEH16_07880</name>
</gene>
<protein>
    <submittedName>
        <fullName evidence="1">Uncharacterized protein</fullName>
    </submittedName>
</protein>
<sequence>MAVILTNPQEVAAPAPPARRRGLFDAAVMPGAAPASVVASGLTFAAEDCGVAVSLYNPSCEPPQPEKPFVPGMQWVEAAPYWALTTYQCGTVGTSPADVARRVRRRYDAGVQWAIESTVWTGNGMAGVPNLATADSTTVVPTAPGAGAAIAALEQAFYDEHGYVGTIHMNTAGYAAAQYAGLVTAQGGAGALRTPLGSLWSFGAGYGVSGPDGEAPAAGFVWAFMTPQVYLWETPVPQPDPVQTLDRLQNQWMAVSESVWVHAWLCDTVMAVQVPVAAPATVDITPAVAP</sequence>
<proteinExistence type="predicted"/>
<accession>A0ABY6PPF3</accession>
<name>A0ABY6PPF3_9ACTN</name>
<evidence type="ECO:0000313" key="2">
    <source>
        <dbReference type="Proteomes" id="UP001164963"/>
    </source>
</evidence>
<evidence type="ECO:0000313" key="1">
    <source>
        <dbReference type="EMBL" id="UZK54082.1"/>
    </source>
</evidence>